<sequence length="48" mass="5494">MSYNIAAKNKEERDKLNVDLAASGVAYKECMNLPVILLEIERQQLEEL</sequence>
<gene>
    <name evidence="1" type="ORF">DAPPPG734_18145</name>
</gene>
<proteinExistence type="predicted"/>
<dbReference type="SUPFAM" id="SSF46575">
    <property type="entry name" value="DNA polymerase III theta subunit-like"/>
    <property type="match status" value="1"/>
</dbReference>
<dbReference type="InterPro" id="IPR009052">
    <property type="entry name" value="DNA_pol_III_theta_bac"/>
</dbReference>
<dbReference type="GO" id="GO:0003677">
    <property type="term" value="F:DNA binding"/>
    <property type="evidence" value="ECO:0007669"/>
    <property type="project" value="InterPro"/>
</dbReference>
<name>A0AAN2K744_ENTAG</name>
<evidence type="ECO:0000313" key="1">
    <source>
        <dbReference type="EMBL" id="CAH6332914.1"/>
    </source>
</evidence>
<reference evidence="1" key="1">
    <citation type="submission" date="2022-05" db="EMBL/GenBank/DDBJ databases">
        <authorList>
            <person name="Pothier F. J."/>
        </authorList>
    </citation>
    <scope>NUCLEOTIDE SEQUENCE</scope>
    <source>
        <strain evidence="1">DAPP-PG734</strain>
    </source>
</reference>
<dbReference type="Gene3D" id="1.20.58.250">
    <property type="entry name" value="DNA polymerase III-theta"/>
    <property type="match status" value="1"/>
</dbReference>
<dbReference type="Pfam" id="PF06440">
    <property type="entry name" value="DNA_pol3_theta"/>
    <property type="match status" value="1"/>
</dbReference>
<dbReference type="GO" id="GO:0003887">
    <property type="term" value="F:DNA-directed DNA polymerase activity"/>
    <property type="evidence" value="ECO:0007669"/>
    <property type="project" value="InterPro"/>
</dbReference>
<dbReference type="GO" id="GO:0006260">
    <property type="term" value="P:DNA replication"/>
    <property type="evidence" value="ECO:0007669"/>
    <property type="project" value="InterPro"/>
</dbReference>
<dbReference type="EMBL" id="OW970315">
    <property type="protein sequence ID" value="CAH6332914.1"/>
    <property type="molecule type" value="Genomic_DNA"/>
</dbReference>
<organism evidence="1 2">
    <name type="scientific">Enterobacter agglomerans</name>
    <name type="common">Erwinia herbicola</name>
    <name type="synonym">Pantoea agglomerans</name>
    <dbReference type="NCBI Taxonomy" id="549"/>
    <lineage>
        <taxon>Bacteria</taxon>
        <taxon>Pseudomonadati</taxon>
        <taxon>Pseudomonadota</taxon>
        <taxon>Gammaproteobacteria</taxon>
        <taxon>Enterobacterales</taxon>
        <taxon>Erwiniaceae</taxon>
        <taxon>Pantoea</taxon>
        <taxon>Pantoea agglomerans group</taxon>
    </lineage>
</organism>
<accession>A0AAN2K744</accession>
<dbReference type="InterPro" id="IPR036745">
    <property type="entry name" value="PolIII_theta_sf"/>
</dbReference>
<evidence type="ECO:0000313" key="2">
    <source>
        <dbReference type="Proteomes" id="UP001158961"/>
    </source>
</evidence>
<dbReference type="Proteomes" id="UP001158961">
    <property type="component" value="Chromosome"/>
</dbReference>
<dbReference type="AlphaFoldDB" id="A0AAN2K744"/>
<protein>
    <submittedName>
        <fullName evidence="1">DNA polymerase III subunit theta</fullName>
    </submittedName>
</protein>